<feature type="transmembrane region" description="Helical" evidence="7">
    <location>
        <begin position="100"/>
        <end position="117"/>
    </location>
</feature>
<dbReference type="Pfam" id="PF07690">
    <property type="entry name" value="MFS_1"/>
    <property type="match status" value="2"/>
</dbReference>
<dbReference type="InterPro" id="IPR036259">
    <property type="entry name" value="MFS_trans_sf"/>
</dbReference>
<evidence type="ECO:0000256" key="6">
    <source>
        <dbReference type="ARBA" id="ARBA00023136"/>
    </source>
</evidence>
<feature type="transmembrane region" description="Helical" evidence="7">
    <location>
        <begin position="395"/>
        <end position="414"/>
    </location>
</feature>
<dbReference type="Proteomes" id="UP000528286">
    <property type="component" value="Unassembled WGS sequence"/>
</dbReference>
<dbReference type="Gene3D" id="1.20.1250.20">
    <property type="entry name" value="MFS general substrate transporter like domains"/>
    <property type="match status" value="1"/>
</dbReference>
<name>A0A7W6J3W0_9HYPH</name>
<dbReference type="InterPro" id="IPR004638">
    <property type="entry name" value="EmrB-like"/>
</dbReference>
<dbReference type="Gene3D" id="1.20.1720.10">
    <property type="entry name" value="Multidrug resistance protein D"/>
    <property type="match status" value="1"/>
</dbReference>
<reference evidence="9 10" key="1">
    <citation type="submission" date="2020-08" db="EMBL/GenBank/DDBJ databases">
        <title>Genomic Encyclopedia of Type Strains, Phase IV (KMG-IV): sequencing the most valuable type-strain genomes for metagenomic binning, comparative biology and taxonomic classification.</title>
        <authorList>
            <person name="Goeker M."/>
        </authorList>
    </citation>
    <scope>NUCLEOTIDE SEQUENCE [LARGE SCALE GENOMIC DNA]</scope>
    <source>
        <strain evidence="9 10">DSM 29853</strain>
    </source>
</reference>
<dbReference type="GO" id="GO:0005886">
    <property type="term" value="C:plasma membrane"/>
    <property type="evidence" value="ECO:0007669"/>
    <property type="project" value="UniProtKB-SubCell"/>
</dbReference>
<dbReference type="PANTHER" id="PTHR42718">
    <property type="entry name" value="MAJOR FACILITATOR SUPERFAMILY MULTIDRUG TRANSPORTER MFSC"/>
    <property type="match status" value="1"/>
</dbReference>
<dbReference type="SUPFAM" id="SSF103473">
    <property type="entry name" value="MFS general substrate transporter"/>
    <property type="match status" value="1"/>
</dbReference>
<keyword evidence="10" id="KW-1185">Reference proteome</keyword>
<evidence type="ECO:0000256" key="5">
    <source>
        <dbReference type="ARBA" id="ARBA00022989"/>
    </source>
</evidence>
<keyword evidence="6 7" id="KW-0472">Membrane</keyword>
<evidence type="ECO:0000256" key="2">
    <source>
        <dbReference type="ARBA" id="ARBA00022448"/>
    </source>
</evidence>
<evidence type="ECO:0000256" key="7">
    <source>
        <dbReference type="SAM" id="Phobius"/>
    </source>
</evidence>
<feature type="transmembrane region" description="Helical" evidence="7">
    <location>
        <begin position="41"/>
        <end position="63"/>
    </location>
</feature>
<feature type="transmembrane region" description="Helical" evidence="7">
    <location>
        <begin position="426"/>
        <end position="445"/>
    </location>
</feature>
<dbReference type="NCBIfam" id="TIGR00711">
    <property type="entry name" value="efflux_EmrB"/>
    <property type="match status" value="1"/>
</dbReference>
<keyword evidence="4 7" id="KW-0812">Transmembrane</keyword>
<evidence type="ECO:0000313" key="9">
    <source>
        <dbReference type="EMBL" id="MBB4064257.1"/>
    </source>
</evidence>
<protein>
    <submittedName>
        <fullName evidence="9">EmrB/QacA subfamily drug resistance transporter</fullName>
    </submittedName>
</protein>
<feature type="transmembrane region" description="Helical" evidence="7">
    <location>
        <begin position="324"/>
        <end position="342"/>
    </location>
</feature>
<keyword evidence="2" id="KW-0813">Transport</keyword>
<feature type="transmembrane region" description="Helical" evidence="7">
    <location>
        <begin position="157"/>
        <end position="180"/>
    </location>
</feature>
<dbReference type="InterPro" id="IPR020846">
    <property type="entry name" value="MFS_dom"/>
</dbReference>
<dbReference type="PANTHER" id="PTHR42718:SF46">
    <property type="entry name" value="BLR6921 PROTEIN"/>
    <property type="match status" value="1"/>
</dbReference>
<sequence length="465" mass="48807">MNRIIPLILAVALFMEQMDATVISTALPAIAADLSVGPITLKLALTAYMVALAIFIPVSGWMADRFGAKSVFRGAILVFMIGSVLCAIAGSLLQFVLFRFLQGAGAAMMTPVGRLVLLRTTKRSELVAAMAYLTIPALIGPMAGPPLGGFITTYFSWHWIFLINVPIGLLGIWLATVHLPEIETPRPPPMDVFGFVLVAVSASGVVFGLSVISLPALPPVTGYASVLAGILALVLYLRHARRHPNPILDPEIFRNAGFRAATIGGSIFRVATGAVPFLTPLMLQIAFGMSPFQSGMITFTGAVGAISTKFLAQRVFAAIGFRTTLIVAATASALTTAANGFFEATTPVAVMIAFLLMAGFTRSFFFTGVNALGYAEIPDERASQATSMGSVAQQVSLALGVALAAVILEGGSALRGGELQLADFHMAFFVVAGLSLAAVIPFVRLDKRVGAAVSGHRIPASRGHD</sequence>
<keyword evidence="3" id="KW-1003">Cell membrane</keyword>
<feature type="transmembrane region" description="Helical" evidence="7">
    <location>
        <begin position="348"/>
        <end position="374"/>
    </location>
</feature>
<feature type="transmembrane region" description="Helical" evidence="7">
    <location>
        <begin position="258"/>
        <end position="279"/>
    </location>
</feature>
<evidence type="ECO:0000256" key="4">
    <source>
        <dbReference type="ARBA" id="ARBA00022692"/>
    </source>
</evidence>
<dbReference type="AlphaFoldDB" id="A0A7W6J3W0"/>
<dbReference type="CDD" id="cd17503">
    <property type="entry name" value="MFS_LmrB_MDR_like"/>
    <property type="match status" value="1"/>
</dbReference>
<evidence type="ECO:0000256" key="3">
    <source>
        <dbReference type="ARBA" id="ARBA00022475"/>
    </source>
</evidence>
<dbReference type="GO" id="GO:0022857">
    <property type="term" value="F:transmembrane transporter activity"/>
    <property type="evidence" value="ECO:0007669"/>
    <property type="project" value="InterPro"/>
</dbReference>
<organism evidence="9 10">
    <name type="scientific">Gellertiella hungarica</name>
    <dbReference type="NCBI Taxonomy" id="1572859"/>
    <lineage>
        <taxon>Bacteria</taxon>
        <taxon>Pseudomonadati</taxon>
        <taxon>Pseudomonadota</taxon>
        <taxon>Alphaproteobacteria</taxon>
        <taxon>Hyphomicrobiales</taxon>
        <taxon>Rhizobiaceae</taxon>
        <taxon>Gellertiella</taxon>
    </lineage>
</organism>
<comment type="subcellular location">
    <subcellularLocation>
        <location evidence="1">Cell membrane</location>
        <topology evidence="1">Multi-pass membrane protein</topology>
    </subcellularLocation>
</comment>
<dbReference type="EMBL" id="JACIEZ010000002">
    <property type="protein sequence ID" value="MBB4064257.1"/>
    <property type="molecule type" value="Genomic_DNA"/>
</dbReference>
<gene>
    <name evidence="9" type="ORF">GGR23_001434</name>
</gene>
<feature type="domain" description="Major facilitator superfamily (MFS) profile" evidence="8">
    <location>
        <begin position="5"/>
        <end position="450"/>
    </location>
</feature>
<accession>A0A7W6J3W0</accession>
<evidence type="ECO:0000313" key="10">
    <source>
        <dbReference type="Proteomes" id="UP000528286"/>
    </source>
</evidence>
<feature type="transmembrane region" description="Helical" evidence="7">
    <location>
        <begin position="129"/>
        <end position="151"/>
    </location>
</feature>
<comment type="caution">
    <text evidence="9">The sequence shown here is derived from an EMBL/GenBank/DDBJ whole genome shotgun (WGS) entry which is preliminary data.</text>
</comment>
<dbReference type="PROSITE" id="PS50850">
    <property type="entry name" value="MFS"/>
    <property type="match status" value="1"/>
</dbReference>
<feature type="transmembrane region" description="Helical" evidence="7">
    <location>
        <begin position="192"/>
        <end position="214"/>
    </location>
</feature>
<keyword evidence="5 7" id="KW-1133">Transmembrane helix</keyword>
<feature type="transmembrane region" description="Helical" evidence="7">
    <location>
        <begin position="75"/>
        <end position="94"/>
    </location>
</feature>
<proteinExistence type="predicted"/>
<dbReference type="InterPro" id="IPR011701">
    <property type="entry name" value="MFS"/>
</dbReference>
<dbReference type="PRINTS" id="PR01036">
    <property type="entry name" value="TCRTETB"/>
</dbReference>
<feature type="transmembrane region" description="Helical" evidence="7">
    <location>
        <begin position="220"/>
        <end position="237"/>
    </location>
</feature>
<evidence type="ECO:0000259" key="8">
    <source>
        <dbReference type="PROSITE" id="PS50850"/>
    </source>
</evidence>
<feature type="transmembrane region" description="Helical" evidence="7">
    <location>
        <begin position="291"/>
        <end position="312"/>
    </location>
</feature>
<dbReference type="RefSeq" id="WP_183365493.1">
    <property type="nucleotide sequence ID" value="NZ_JACIEZ010000002.1"/>
</dbReference>
<evidence type="ECO:0000256" key="1">
    <source>
        <dbReference type="ARBA" id="ARBA00004651"/>
    </source>
</evidence>